<evidence type="ECO:0000256" key="1">
    <source>
        <dbReference type="SAM" id="Phobius"/>
    </source>
</evidence>
<feature type="transmembrane region" description="Helical" evidence="1">
    <location>
        <begin position="6"/>
        <end position="23"/>
    </location>
</feature>
<evidence type="ECO:0000313" key="2">
    <source>
        <dbReference type="EMBL" id="AYV86127.1"/>
    </source>
</evidence>
<keyword evidence="1" id="KW-1133">Transmembrane helix</keyword>
<organism evidence="2">
    <name type="scientific">Solumvirus sp</name>
    <dbReference type="NCBI Taxonomy" id="2487773"/>
    <lineage>
        <taxon>Viruses</taxon>
        <taxon>Pithoviruses</taxon>
    </lineage>
</organism>
<accession>A0A3G5AG37</accession>
<gene>
    <name evidence="2" type="ORF">Solumvirus1_2</name>
</gene>
<keyword evidence="1" id="KW-0472">Membrane</keyword>
<name>A0A3G5AG37_9VIRU</name>
<sequence>MSPLSYILLILSLGLVSLIYKYHTKIILIYRHREVILKMLLSPKDTISIKNDKVASITFFRSGTKYELLVPYNKEKDLSMTTQRFHIQSSVSIQYNHYPGIPILINPSDIKEGTKITIFDMIDDSHTEYQWKGLPGYP</sequence>
<reference evidence="2" key="1">
    <citation type="submission" date="2018-10" db="EMBL/GenBank/DDBJ databases">
        <title>Hidden diversity of soil giant viruses.</title>
        <authorList>
            <person name="Schulz F."/>
            <person name="Alteio L."/>
            <person name="Goudeau D."/>
            <person name="Ryan E.M."/>
            <person name="Malmstrom R.R."/>
            <person name="Blanchard J."/>
            <person name="Woyke T."/>
        </authorList>
    </citation>
    <scope>NUCLEOTIDE SEQUENCE</scope>
    <source>
        <strain evidence="2">SMV1</strain>
    </source>
</reference>
<dbReference type="EMBL" id="MK072498">
    <property type="protein sequence ID" value="AYV86127.1"/>
    <property type="molecule type" value="Genomic_DNA"/>
</dbReference>
<protein>
    <submittedName>
        <fullName evidence="2">Uncharacterized protein</fullName>
    </submittedName>
</protein>
<proteinExistence type="predicted"/>
<keyword evidence="1" id="KW-0812">Transmembrane</keyword>